<evidence type="ECO:0000313" key="2">
    <source>
        <dbReference type="EMBL" id="GFG60460.1"/>
    </source>
</evidence>
<comment type="caution">
    <text evidence="2">The sequence shown here is derived from an EMBL/GenBank/DDBJ whole genome shotgun (WGS) entry which is preliminary data.</text>
</comment>
<reference evidence="2 3" key="1">
    <citation type="journal article" date="2019" name="Emerg. Microbes Infect.">
        <title>Comprehensive subspecies identification of 175 nontuberculous mycobacteria species based on 7547 genomic profiles.</title>
        <authorList>
            <person name="Matsumoto Y."/>
            <person name="Kinjo T."/>
            <person name="Motooka D."/>
            <person name="Nabeya D."/>
            <person name="Jung N."/>
            <person name="Uechi K."/>
            <person name="Horii T."/>
            <person name="Iida T."/>
            <person name="Fujita J."/>
            <person name="Nakamura S."/>
        </authorList>
    </citation>
    <scope>NUCLEOTIDE SEQUENCE [LARGE SCALE GENOMIC DNA]</scope>
    <source>
        <strain evidence="2 3">JCM 13392</strain>
    </source>
</reference>
<dbReference type="Pfam" id="PF12697">
    <property type="entry name" value="Abhydrolase_6"/>
    <property type="match status" value="1"/>
</dbReference>
<dbReference type="SUPFAM" id="SSF53474">
    <property type="entry name" value="alpha/beta-Hydrolases"/>
    <property type="match status" value="1"/>
</dbReference>
<dbReference type="Gene3D" id="3.40.50.1820">
    <property type="entry name" value="alpha/beta hydrolase"/>
    <property type="match status" value="1"/>
</dbReference>
<dbReference type="EMBL" id="BLKT01000003">
    <property type="protein sequence ID" value="GFG60460.1"/>
    <property type="molecule type" value="Genomic_DNA"/>
</dbReference>
<dbReference type="InterPro" id="IPR029058">
    <property type="entry name" value="AB_hydrolase_fold"/>
</dbReference>
<dbReference type="PANTHER" id="PTHR43689">
    <property type="entry name" value="HYDROLASE"/>
    <property type="match status" value="1"/>
</dbReference>
<sequence length="304" mass="32409">MTVTDYAAFLPPAHTKELRAPESTWWPWRGCRVHIARRSNPDAAARVLVIHGGGGHSGALWPVACAAAGPGVEMLAPDLPLYGDTVHPDPAAVRYPDWVELLCDLVTAEKAADPRPLILVGASMGGLLAYETAARTGHVAAVAATCLLDVIDPHARSAATRFAWMGRHAPALLRVTGPLTARRRVPIRWLANMADMSCDPALSRLCSADPRGGGARVPLGFVASWLNYRHTPGPRYAGPPVTLLAPAADRWTPPELSMAFLQQISAPTKAVLLQGCGHFPIEEPGLTQLRDEVQNLIAAAVPGR</sequence>
<proteinExistence type="predicted"/>
<dbReference type="AlphaFoldDB" id="A0A7I9WSW5"/>
<keyword evidence="3" id="KW-1185">Reference proteome</keyword>
<dbReference type="Proteomes" id="UP000465241">
    <property type="component" value="Unassembled WGS sequence"/>
</dbReference>
<dbReference type="GO" id="GO:0003824">
    <property type="term" value="F:catalytic activity"/>
    <property type="evidence" value="ECO:0007669"/>
    <property type="project" value="UniProtKB-ARBA"/>
</dbReference>
<feature type="domain" description="AB hydrolase-1" evidence="1">
    <location>
        <begin position="47"/>
        <end position="284"/>
    </location>
</feature>
<organism evidence="2 3">
    <name type="scientific">Mycolicibacterium murale</name>
    <dbReference type="NCBI Taxonomy" id="182220"/>
    <lineage>
        <taxon>Bacteria</taxon>
        <taxon>Bacillati</taxon>
        <taxon>Actinomycetota</taxon>
        <taxon>Actinomycetes</taxon>
        <taxon>Mycobacteriales</taxon>
        <taxon>Mycobacteriaceae</taxon>
        <taxon>Mycolicibacterium</taxon>
    </lineage>
</organism>
<dbReference type="InterPro" id="IPR000073">
    <property type="entry name" value="AB_hydrolase_1"/>
</dbReference>
<dbReference type="RefSeq" id="WP_193490561.1">
    <property type="nucleotide sequence ID" value="NZ_BAAAMC010000030.1"/>
</dbReference>
<accession>A0A7I9WSW5</accession>
<gene>
    <name evidence="2" type="ORF">MMUR_45960</name>
</gene>
<dbReference type="PANTHER" id="PTHR43689:SF8">
    <property type="entry name" value="ALPHA_BETA-HYDROLASES SUPERFAMILY PROTEIN"/>
    <property type="match status" value="1"/>
</dbReference>
<evidence type="ECO:0000259" key="1">
    <source>
        <dbReference type="Pfam" id="PF12697"/>
    </source>
</evidence>
<evidence type="ECO:0000313" key="3">
    <source>
        <dbReference type="Proteomes" id="UP000465241"/>
    </source>
</evidence>
<protein>
    <submittedName>
        <fullName evidence="2">Lysophospholipase</fullName>
    </submittedName>
</protein>
<name>A0A7I9WSW5_9MYCO</name>